<keyword evidence="3" id="KW-1185">Reference proteome</keyword>
<protein>
    <submittedName>
        <fullName evidence="2">Uncharacterized protein</fullName>
    </submittedName>
</protein>
<evidence type="ECO:0000256" key="1">
    <source>
        <dbReference type="SAM" id="MobiDB-lite"/>
    </source>
</evidence>
<reference evidence="2" key="1">
    <citation type="journal article" date="2022" name="bioRxiv">
        <title>Sequencing and chromosome-scale assembly of the giantPleurodeles waltlgenome.</title>
        <authorList>
            <person name="Brown T."/>
            <person name="Elewa A."/>
            <person name="Iarovenko S."/>
            <person name="Subramanian E."/>
            <person name="Araus A.J."/>
            <person name="Petzold A."/>
            <person name="Susuki M."/>
            <person name="Suzuki K.-i.T."/>
            <person name="Hayashi T."/>
            <person name="Toyoda A."/>
            <person name="Oliveira C."/>
            <person name="Osipova E."/>
            <person name="Leigh N.D."/>
            <person name="Simon A."/>
            <person name="Yun M.H."/>
        </authorList>
    </citation>
    <scope>NUCLEOTIDE SEQUENCE</scope>
    <source>
        <strain evidence="2">20211129_DDA</strain>
        <tissue evidence="2">Liver</tissue>
    </source>
</reference>
<gene>
    <name evidence="2" type="ORF">NDU88_010546</name>
</gene>
<sequence length="139" mass="14870">MQQIPRHVGLLRSSACGRARLLPRGWRARPRAAQDLLAVTELCDSDPAAPRVPCSAPDSSPCHPGCLPSLAPAALFSALSSSSEDPECRLGSVPDEPDKGKQDRKTQSNGVFELVTLSQKLDDLKFLVVILLNKISGLS</sequence>
<accession>A0AAV7R0W0</accession>
<dbReference type="Proteomes" id="UP001066276">
    <property type="component" value="Chromosome 6"/>
</dbReference>
<organism evidence="2 3">
    <name type="scientific">Pleurodeles waltl</name>
    <name type="common">Iberian ribbed newt</name>
    <dbReference type="NCBI Taxonomy" id="8319"/>
    <lineage>
        <taxon>Eukaryota</taxon>
        <taxon>Metazoa</taxon>
        <taxon>Chordata</taxon>
        <taxon>Craniata</taxon>
        <taxon>Vertebrata</taxon>
        <taxon>Euteleostomi</taxon>
        <taxon>Amphibia</taxon>
        <taxon>Batrachia</taxon>
        <taxon>Caudata</taxon>
        <taxon>Salamandroidea</taxon>
        <taxon>Salamandridae</taxon>
        <taxon>Pleurodelinae</taxon>
        <taxon>Pleurodeles</taxon>
    </lineage>
</organism>
<dbReference type="AlphaFoldDB" id="A0AAV7R0W0"/>
<name>A0AAV7R0W0_PLEWA</name>
<comment type="caution">
    <text evidence="2">The sequence shown here is derived from an EMBL/GenBank/DDBJ whole genome shotgun (WGS) entry which is preliminary data.</text>
</comment>
<evidence type="ECO:0000313" key="3">
    <source>
        <dbReference type="Proteomes" id="UP001066276"/>
    </source>
</evidence>
<feature type="compositionally biased region" description="Basic and acidic residues" evidence="1">
    <location>
        <begin position="96"/>
        <end position="106"/>
    </location>
</feature>
<dbReference type="EMBL" id="JANPWB010000010">
    <property type="protein sequence ID" value="KAJ1144245.1"/>
    <property type="molecule type" value="Genomic_DNA"/>
</dbReference>
<proteinExistence type="predicted"/>
<feature type="region of interest" description="Disordered" evidence="1">
    <location>
        <begin position="82"/>
        <end position="108"/>
    </location>
</feature>
<evidence type="ECO:0000313" key="2">
    <source>
        <dbReference type="EMBL" id="KAJ1144245.1"/>
    </source>
</evidence>